<feature type="transmembrane region" description="Helical" evidence="1">
    <location>
        <begin position="12"/>
        <end position="28"/>
    </location>
</feature>
<organism evidence="2">
    <name type="scientific">marine sediment metagenome</name>
    <dbReference type="NCBI Taxonomy" id="412755"/>
    <lineage>
        <taxon>unclassified sequences</taxon>
        <taxon>metagenomes</taxon>
        <taxon>ecological metagenomes</taxon>
    </lineage>
</organism>
<comment type="caution">
    <text evidence="2">The sequence shown here is derived from an EMBL/GenBank/DDBJ whole genome shotgun (WGS) entry which is preliminary data.</text>
</comment>
<dbReference type="EMBL" id="LAZR01000040">
    <property type="protein sequence ID" value="KKO00564.1"/>
    <property type="molecule type" value="Genomic_DNA"/>
</dbReference>
<dbReference type="AlphaFoldDB" id="A0A0F9Y7E6"/>
<reference evidence="2" key="1">
    <citation type="journal article" date="2015" name="Nature">
        <title>Complex archaea that bridge the gap between prokaryotes and eukaryotes.</title>
        <authorList>
            <person name="Spang A."/>
            <person name="Saw J.H."/>
            <person name="Jorgensen S.L."/>
            <person name="Zaremba-Niedzwiedzka K."/>
            <person name="Martijn J."/>
            <person name="Lind A.E."/>
            <person name="van Eijk R."/>
            <person name="Schleper C."/>
            <person name="Guy L."/>
            <person name="Ettema T.J."/>
        </authorList>
    </citation>
    <scope>NUCLEOTIDE SEQUENCE</scope>
</reference>
<keyword evidence="1" id="KW-1133">Transmembrane helix</keyword>
<proteinExistence type="predicted"/>
<feature type="transmembrane region" description="Helical" evidence="1">
    <location>
        <begin position="35"/>
        <end position="55"/>
    </location>
</feature>
<keyword evidence="1" id="KW-0472">Membrane</keyword>
<protein>
    <submittedName>
        <fullName evidence="2">Uncharacterized protein</fullName>
    </submittedName>
</protein>
<feature type="transmembrane region" description="Helical" evidence="1">
    <location>
        <begin position="89"/>
        <end position="109"/>
    </location>
</feature>
<accession>A0A0F9Y7E6</accession>
<evidence type="ECO:0000313" key="2">
    <source>
        <dbReference type="EMBL" id="KKO00564.1"/>
    </source>
</evidence>
<evidence type="ECO:0000256" key="1">
    <source>
        <dbReference type="SAM" id="Phobius"/>
    </source>
</evidence>
<gene>
    <name evidence="2" type="ORF">LCGC14_0126550</name>
</gene>
<sequence>MFSESEYQTVWMIYLAASVCGWLVWWQMTRWIKWWWLREPLWVVMAVLLFTPAYVEPMQPWLAPAFIVWLLDTLFSTGDNAARMLGDLALAMVVALVTYVGFACLRAAWKHWRGRNASAPAAN</sequence>
<keyword evidence="1" id="KW-0812">Transmembrane</keyword>
<name>A0A0F9Y7E6_9ZZZZ</name>